<name>A0A329MJQ1_9BACL</name>
<dbReference type="EMBL" id="QMFB01000009">
    <property type="protein sequence ID" value="RAV20044.1"/>
    <property type="molecule type" value="Genomic_DNA"/>
</dbReference>
<organism evidence="1 2">
    <name type="scientific">Paenibacillus contaminans</name>
    <dbReference type="NCBI Taxonomy" id="450362"/>
    <lineage>
        <taxon>Bacteria</taxon>
        <taxon>Bacillati</taxon>
        <taxon>Bacillota</taxon>
        <taxon>Bacilli</taxon>
        <taxon>Bacillales</taxon>
        <taxon>Paenibacillaceae</taxon>
        <taxon>Paenibacillus</taxon>
    </lineage>
</organism>
<evidence type="ECO:0000313" key="2">
    <source>
        <dbReference type="Proteomes" id="UP000250369"/>
    </source>
</evidence>
<proteinExistence type="predicted"/>
<accession>A0A329MJQ1</accession>
<gene>
    <name evidence="1" type="ORF">DQG23_16340</name>
</gene>
<keyword evidence="2" id="KW-1185">Reference proteome</keyword>
<evidence type="ECO:0000313" key="1">
    <source>
        <dbReference type="EMBL" id="RAV20044.1"/>
    </source>
</evidence>
<sequence length="108" mass="13044">MWFCTAPIRLYHVKPDRLKVGFLLLPVKKEHLITLGLRCCFIEHFDMKRTCRYRQYGLYEKQKLDLICEGWHVVAVIRELLDENLDEFRQYLSKAIELAEPRDIRNMC</sequence>
<comment type="caution">
    <text evidence="1">The sequence shown here is derived from an EMBL/GenBank/DDBJ whole genome shotgun (WGS) entry which is preliminary data.</text>
</comment>
<protein>
    <submittedName>
        <fullName evidence="1">Uncharacterized protein</fullName>
    </submittedName>
</protein>
<reference evidence="1 2" key="1">
    <citation type="journal article" date="2009" name="Int. J. Syst. Evol. Microbiol.">
        <title>Paenibacillus contaminans sp. nov., isolated from a contaminated laboratory plate.</title>
        <authorList>
            <person name="Chou J.H."/>
            <person name="Lee J.H."/>
            <person name="Lin M.C."/>
            <person name="Chang P.S."/>
            <person name="Arun A.B."/>
            <person name="Young C.C."/>
            <person name="Chen W.M."/>
        </authorList>
    </citation>
    <scope>NUCLEOTIDE SEQUENCE [LARGE SCALE GENOMIC DNA]</scope>
    <source>
        <strain evidence="1 2">CKOBP-6</strain>
    </source>
</reference>
<dbReference type="AlphaFoldDB" id="A0A329MJQ1"/>
<dbReference type="Proteomes" id="UP000250369">
    <property type="component" value="Unassembled WGS sequence"/>
</dbReference>